<dbReference type="EMBL" id="JAEFCI010001507">
    <property type="protein sequence ID" value="KAG5462863.1"/>
    <property type="molecule type" value="Genomic_DNA"/>
</dbReference>
<keyword evidence="3" id="KW-1185">Reference proteome</keyword>
<gene>
    <name evidence="2" type="ORF">BJ554DRAFT_3177</name>
</gene>
<evidence type="ECO:0000313" key="3">
    <source>
        <dbReference type="Proteomes" id="UP000673691"/>
    </source>
</evidence>
<feature type="compositionally biased region" description="Polar residues" evidence="1">
    <location>
        <begin position="7"/>
        <end position="25"/>
    </location>
</feature>
<evidence type="ECO:0000313" key="2">
    <source>
        <dbReference type="EMBL" id="KAG5462863.1"/>
    </source>
</evidence>
<comment type="caution">
    <text evidence="2">The sequence shown here is derived from an EMBL/GenBank/DDBJ whole genome shotgun (WGS) entry which is preliminary data.</text>
</comment>
<protein>
    <submittedName>
        <fullName evidence="2">Uncharacterized protein</fullName>
    </submittedName>
</protein>
<proteinExistence type="predicted"/>
<feature type="region of interest" description="Disordered" evidence="1">
    <location>
        <begin position="1"/>
        <end position="29"/>
    </location>
</feature>
<dbReference type="AlphaFoldDB" id="A0A8H8DLN2"/>
<sequence>MSHPDYGTNSRAESQYEPSAGQNIKQDVPRIIPRNVLDVPGVPGEAHQRVFGRCAEIKHPEDFLVAAGRQQSSARVQIRRADDMAVSKGAKLVARVRIPHLRGEVGGPRRRTRSVAVQASAPNCAFMPSERS</sequence>
<accession>A0A8H8DLN2</accession>
<name>A0A8H8DLN2_9FUNG</name>
<organism evidence="2 3">
    <name type="scientific">Olpidium bornovanus</name>
    <dbReference type="NCBI Taxonomy" id="278681"/>
    <lineage>
        <taxon>Eukaryota</taxon>
        <taxon>Fungi</taxon>
        <taxon>Fungi incertae sedis</taxon>
        <taxon>Olpidiomycota</taxon>
        <taxon>Olpidiomycotina</taxon>
        <taxon>Olpidiomycetes</taxon>
        <taxon>Olpidiales</taxon>
        <taxon>Olpidiaceae</taxon>
        <taxon>Olpidium</taxon>
    </lineage>
</organism>
<dbReference type="Proteomes" id="UP000673691">
    <property type="component" value="Unassembled WGS sequence"/>
</dbReference>
<evidence type="ECO:0000256" key="1">
    <source>
        <dbReference type="SAM" id="MobiDB-lite"/>
    </source>
</evidence>
<reference evidence="2 3" key="1">
    <citation type="journal article" name="Sci. Rep.">
        <title>Genome-scale phylogenetic analyses confirm Olpidium as the closest living zoosporic fungus to the non-flagellated, terrestrial fungi.</title>
        <authorList>
            <person name="Chang Y."/>
            <person name="Rochon D."/>
            <person name="Sekimoto S."/>
            <person name="Wang Y."/>
            <person name="Chovatia M."/>
            <person name="Sandor L."/>
            <person name="Salamov A."/>
            <person name="Grigoriev I.V."/>
            <person name="Stajich J.E."/>
            <person name="Spatafora J.W."/>
        </authorList>
    </citation>
    <scope>NUCLEOTIDE SEQUENCE [LARGE SCALE GENOMIC DNA]</scope>
    <source>
        <strain evidence="2">S191</strain>
    </source>
</reference>